<protein>
    <submittedName>
        <fullName evidence="1">Uncharacterized protein</fullName>
    </submittedName>
</protein>
<dbReference type="AlphaFoldDB" id="A0A9N9QY66"/>
<sequence length="263" mass="30124">MSILQIHMSKRYNNNLLTGIIFKLVIIFSDKIELGNISRVIYEIIDILICDAKGEPNKEAIKLLFKCILPKLVSASVDCRNANNLVRASYVTYSGLLLSKYSKAALSGYSILLQHLCYTLDGLERAEVRSARVSLVVGLMSLLPHKSYRSTVKWLLKLSTTSKISHRQIALEMLSTLLSNEPEEKKPDIAAPEQPNPHENQGFYYLYRIYKYKVKPSFDKYLEKSFYLDNKHTNMASFIFIILHILVQYINHKISGIMHGHII</sequence>
<dbReference type="SUPFAM" id="SSF48371">
    <property type="entry name" value="ARM repeat"/>
    <property type="match status" value="1"/>
</dbReference>
<evidence type="ECO:0000313" key="1">
    <source>
        <dbReference type="EMBL" id="CAG9785694.1"/>
    </source>
</evidence>
<evidence type="ECO:0000313" key="2">
    <source>
        <dbReference type="Proteomes" id="UP001153714"/>
    </source>
</evidence>
<accession>A0A9N9QY66</accession>
<name>A0A9N9QY66_9NEOP</name>
<reference evidence="1" key="2">
    <citation type="submission" date="2022-10" db="EMBL/GenBank/DDBJ databases">
        <authorList>
            <consortium name="ENA_rothamsted_submissions"/>
            <consortium name="culmorum"/>
            <person name="King R."/>
        </authorList>
    </citation>
    <scope>NUCLEOTIDE SEQUENCE</scope>
</reference>
<dbReference type="InterPro" id="IPR016024">
    <property type="entry name" value="ARM-type_fold"/>
</dbReference>
<reference evidence="1" key="1">
    <citation type="submission" date="2021-12" db="EMBL/GenBank/DDBJ databases">
        <authorList>
            <person name="King R."/>
        </authorList>
    </citation>
    <scope>NUCLEOTIDE SEQUENCE</scope>
</reference>
<keyword evidence="2" id="KW-1185">Reference proteome</keyword>
<gene>
    <name evidence="1" type="ORF">DIATSA_LOCUS3708</name>
</gene>
<dbReference type="Proteomes" id="UP001153714">
    <property type="component" value="Chromosome 14"/>
</dbReference>
<proteinExistence type="predicted"/>
<dbReference type="EMBL" id="OU893345">
    <property type="protein sequence ID" value="CAG9785694.1"/>
    <property type="molecule type" value="Genomic_DNA"/>
</dbReference>
<dbReference type="OrthoDB" id="7470652at2759"/>
<organism evidence="1 2">
    <name type="scientific">Diatraea saccharalis</name>
    <name type="common">sugarcane borer</name>
    <dbReference type="NCBI Taxonomy" id="40085"/>
    <lineage>
        <taxon>Eukaryota</taxon>
        <taxon>Metazoa</taxon>
        <taxon>Ecdysozoa</taxon>
        <taxon>Arthropoda</taxon>
        <taxon>Hexapoda</taxon>
        <taxon>Insecta</taxon>
        <taxon>Pterygota</taxon>
        <taxon>Neoptera</taxon>
        <taxon>Endopterygota</taxon>
        <taxon>Lepidoptera</taxon>
        <taxon>Glossata</taxon>
        <taxon>Ditrysia</taxon>
        <taxon>Pyraloidea</taxon>
        <taxon>Crambidae</taxon>
        <taxon>Crambinae</taxon>
        <taxon>Diatraea</taxon>
    </lineage>
</organism>